<reference evidence="6" key="1">
    <citation type="submission" date="2023-07" db="EMBL/GenBank/DDBJ databases">
        <title>Characterization of two Paracoccaceae strains isolated from Phycosphere and proposal of Xinfangfangia lacusdiani sp. nov.</title>
        <authorList>
            <person name="Deng Y."/>
            <person name="Zhang Y.Q."/>
        </authorList>
    </citation>
    <scope>NUCLEOTIDE SEQUENCE [LARGE SCALE GENOMIC DNA]</scope>
    <source>
        <strain evidence="6">CPCC 101403</strain>
    </source>
</reference>
<keyword evidence="6" id="KW-1185">Reference proteome</keyword>
<dbReference type="Proteomes" id="UP001251085">
    <property type="component" value="Unassembled WGS sequence"/>
</dbReference>
<dbReference type="EMBL" id="JAVRQI010000020">
    <property type="protein sequence ID" value="MDT1064284.1"/>
    <property type="molecule type" value="Genomic_DNA"/>
</dbReference>
<feature type="region of interest" description="Disordered" evidence="2">
    <location>
        <begin position="434"/>
        <end position="457"/>
    </location>
</feature>
<accession>A0ABU3EJ81</accession>
<keyword evidence="3" id="KW-1133">Transmembrane helix</keyword>
<evidence type="ECO:0000256" key="3">
    <source>
        <dbReference type="SAM" id="Phobius"/>
    </source>
</evidence>
<dbReference type="InterPro" id="IPR002035">
    <property type="entry name" value="VWF_A"/>
</dbReference>
<feature type="region of interest" description="Disordered" evidence="2">
    <location>
        <begin position="492"/>
        <end position="518"/>
    </location>
</feature>
<dbReference type="Gene3D" id="1.25.40.10">
    <property type="entry name" value="Tetratricopeptide repeat domain"/>
    <property type="match status" value="1"/>
</dbReference>
<dbReference type="Gene3D" id="3.40.50.410">
    <property type="entry name" value="von Willebrand factor, type A domain"/>
    <property type="match status" value="1"/>
</dbReference>
<gene>
    <name evidence="5" type="ORF">RM190_20655</name>
</gene>
<dbReference type="PROSITE" id="PS50005">
    <property type="entry name" value="TPR"/>
    <property type="match status" value="1"/>
</dbReference>
<dbReference type="PANTHER" id="PTHR22550">
    <property type="entry name" value="SPORE GERMINATION PROTEIN"/>
    <property type="match status" value="1"/>
</dbReference>
<evidence type="ECO:0000313" key="6">
    <source>
        <dbReference type="Proteomes" id="UP001251085"/>
    </source>
</evidence>
<dbReference type="SUPFAM" id="SSF48452">
    <property type="entry name" value="TPR-like"/>
    <property type="match status" value="1"/>
</dbReference>
<dbReference type="InterPro" id="IPR036465">
    <property type="entry name" value="vWFA_dom_sf"/>
</dbReference>
<proteinExistence type="predicted"/>
<dbReference type="SUPFAM" id="SSF53300">
    <property type="entry name" value="vWA-like"/>
    <property type="match status" value="1"/>
</dbReference>
<keyword evidence="3" id="KW-0472">Membrane</keyword>
<dbReference type="PANTHER" id="PTHR22550:SF14">
    <property type="entry name" value="VWFA DOMAIN-CONTAINING PROTEIN"/>
    <property type="match status" value="1"/>
</dbReference>
<sequence length="518" mass="55027">MNILQDLAHLTLLRPLWLLALPVLALLWWGLRRREVAERPSLPQIAPHLLAALIIGGGEAGRTRAAQLILGAAALMAIAAAGPAFRPAPSPFVTETAPLVIALDLSDGMANGDVPPSRLERAKQKIRDLIALRAGGRTGLIAYAGSAHLVMPPTEDPTVLQSFLEGLAPGVMPRAGQRPSEAMRLAATLLSTEDQAGTVLFVTDGVDPTDIANFPKDGPGRVALVVAADGGGAELDRWARDADVTTVAVTVDDSDLRAVNRAVSSNLARAAGEQGQLQDDGWLLAIPAALLLLLWFRRGTTMHWAIAAMALLAAPPDAHAGPLADLFWTPDQQGARAYAARDFPTAAEHFTIPAWKAVALMRAGKYTDAAKLLEPSQNRDAQFNRGVALVHGRDYQGAVDAFTATVALDPTDRQAQENLDLAKRIIAYLAETRADEDPQADDKDNAADGTVEDLTGDQGKMMRITGDTQLSEDAAEQWMKQVQTKPADFLRSRFAVEDATRANAPPAAPATPSSGGQE</sequence>
<keyword evidence="1" id="KW-0802">TPR repeat</keyword>
<comment type="caution">
    <text evidence="5">The sequence shown here is derived from an EMBL/GenBank/DDBJ whole genome shotgun (WGS) entry which is preliminary data.</text>
</comment>
<feature type="transmembrane region" description="Helical" evidence="3">
    <location>
        <begin position="68"/>
        <end position="85"/>
    </location>
</feature>
<protein>
    <submittedName>
        <fullName evidence="5">VWA domain-containing protein</fullName>
    </submittedName>
</protein>
<dbReference type="Pfam" id="PF13519">
    <property type="entry name" value="VWA_2"/>
    <property type="match status" value="1"/>
</dbReference>
<dbReference type="RefSeq" id="WP_311761373.1">
    <property type="nucleotide sequence ID" value="NZ_JAVRQI010000020.1"/>
</dbReference>
<keyword evidence="3" id="KW-0812">Transmembrane</keyword>
<evidence type="ECO:0000259" key="4">
    <source>
        <dbReference type="SMART" id="SM00327"/>
    </source>
</evidence>
<organism evidence="5 6">
    <name type="scientific">Paracoccus broussonetiae</name>
    <dbReference type="NCBI Taxonomy" id="3075834"/>
    <lineage>
        <taxon>Bacteria</taxon>
        <taxon>Pseudomonadati</taxon>
        <taxon>Pseudomonadota</taxon>
        <taxon>Alphaproteobacteria</taxon>
        <taxon>Rhodobacterales</taxon>
        <taxon>Paracoccaceae</taxon>
        <taxon>Paracoccus</taxon>
    </lineage>
</organism>
<feature type="transmembrane region" description="Helical" evidence="3">
    <location>
        <begin position="12"/>
        <end position="31"/>
    </location>
</feature>
<evidence type="ECO:0000256" key="2">
    <source>
        <dbReference type="SAM" id="MobiDB-lite"/>
    </source>
</evidence>
<feature type="repeat" description="TPR" evidence="1">
    <location>
        <begin position="379"/>
        <end position="412"/>
    </location>
</feature>
<dbReference type="InterPro" id="IPR050768">
    <property type="entry name" value="UPF0353/GerABKA_families"/>
</dbReference>
<name>A0ABU3EJ81_9RHOB</name>
<dbReference type="InterPro" id="IPR011990">
    <property type="entry name" value="TPR-like_helical_dom_sf"/>
</dbReference>
<dbReference type="SMART" id="SM00327">
    <property type="entry name" value="VWA"/>
    <property type="match status" value="1"/>
</dbReference>
<evidence type="ECO:0000313" key="5">
    <source>
        <dbReference type="EMBL" id="MDT1064284.1"/>
    </source>
</evidence>
<feature type="domain" description="VWFA" evidence="4">
    <location>
        <begin position="96"/>
        <end position="279"/>
    </location>
</feature>
<evidence type="ECO:0000256" key="1">
    <source>
        <dbReference type="PROSITE-ProRule" id="PRU00339"/>
    </source>
</evidence>
<feature type="compositionally biased region" description="Basic and acidic residues" evidence="2">
    <location>
        <begin position="434"/>
        <end position="446"/>
    </location>
</feature>
<dbReference type="InterPro" id="IPR019734">
    <property type="entry name" value="TPR_rpt"/>
</dbReference>